<dbReference type="Gene3D" id="3.40.366.10">
    <property type="entry name" value="Malonyl-Coenzyme A Acyl Carrier Protein, domain 2"/>
    <property type="match status" value="1"/>
</dbReference>
<dbReference type="SUPFAM" id="SSF53901">
    <property type="entry name" value="Thiolase-like"/>
    <property type="match status" value="1"/>
</dbReference>
<dbReference type="InterPro" id="IPR000873">
    <property type="entry name" value="AMP-dep_synth/lig_dom"/>
</dbReference>
<dbReference type="InterPro" id="IPR016039">
    <property type="entry name" value="Thiolase-like"/>
</dbReference>
<dbReference type="InterPro" id="IPR020806">
    <property type="entry name" value="PKS_PP-bd"/>
</dbReference>
<dbReference type="InterPro" id="IPR009081">
    <property type="entry name" value="PP-bd_ACP"/>
</dbReference>
<dbReference type="PROSITE" id="PS00606">
    <property type="entry name" value="KS3_1"/>
    <property type="match status" value="1"/>
</dbReference>
<evidence type="ECO:0000256" key="7">
    <source>
        <dbReference type="SAM" id="MobiDB-lite"/>
    </source>
</evidence>
<dbReference type="Pfam" id="PF16197">
    <property type="entry name" value="KAsynt_C_assoc"/>
    <property type="match status" value="1"/>
</dbReference>
<dbReference type="FunFam" id="3.30.559.10:FF:000012">
    <property type="entry name" value="Non-ribosomal peptide synthetase"/>
    <property type="match status" value="1"/>
</dbReference>
<dbReference type="SUPFAM" id="SSF56801">
    <property type="entry name" value="Acetyl-CoA synthetase-like"/>
    <property type="match status" value="2"/>
</dbReference>
<dbReference type="PROSITE" id="PS50075">
    <property type="entry name" value="CARRIER"/>
    <property type="match status" value="3"/>
</dbReference>
<dbReference type="GO" id="GO:0006633">
    <property type="term" value="P:fatty acid biosynthetic process"/>
    <property type="evidence" value="ECO:0007669"/>
    <property type="project" value="InterPro"/>
</dbReference>
<name>A0A1I2E0N8_9BACT</name>
<dbReference type="InterPro" id="IPR001242">
    <property type="entry name" value="Condensation_dom"/>
</dbReference>
<sequence>MWLLARLHGSVPAFHERGGAWLDGDVDASRLGDAVAQIVARHEVLRTTIGERDGRPAQLVWPAAEVTLRQVALGTDLQPASDGDALAAAADEAALPFDLERGPLFRATLFTLHGRRHLLVVVMHHLISDGDASLELFFAELFAGYHGGALPRREAQYRDHARTQLTAEARARAEAQLEYWAEELAGAPAALALATDRPRPAVQTFTGAGEARVLDGELTRALVGFAAAADTDLYVLLLAGLQAVLHRHSRQDDILVGAPLAGRDDPRFARAIGYFGNPVVFRGRFAGDPAFHEVVRQLHRTVQDGRRHGDVSFKSVVERLAPARDPSRTPLFQVLFHVRPPAAAPRKRAGVTLTPVDVDLRHVAYDLVVTAQPLAGGDGLALRIEYNRDLFDPAAAAGLLAQWEVLLRGALEDPDAPVSRQPLLPRGERRRVLRALDARDAPAPRGPACLHARVEAHARRDPAAPAVRFADRRLTYGELDRRSNQVAHLLRRRGVGPDVLVGVCMERSVDMIVAMLAVLKAGGAYVPFDPTHPAPRLAFMLADSGVSVLLATSDCIDWLPEPGVEVVAFDADRDRLAAEPEHAVAPLAGEGPDNLAYAIYTSGSTGQPKGACVTHRNVINLLVDTDYLQIDPSDRVAQTANASFDAATMEIWSALLHGAELVGVARETALEPTRLARAIAEESFGFMLLTPALFAAVARAVPGAFAPLKTLVCGGDVLDPEAVRRVLEGGPPRHLINGYGPTEATVCATWCRVADAPAAGAAIPIGRPIARVAVYVLDAHREPVPPGVCGEIWIAGAGVGRGYHRRPELTAERFLRDPFAPGGDARMYRTGDLGRLRHDGRLEFHGRIDQQLKIRGFRVELGEIEAALAEQPGVRQAAVIAVEVAGDRRLVAYVAADGSDDAIARTLRGALAQRLPEYMVPAEFVVLDALPYTPNGKLDRAALPALDARRLAAGREFVAPRSELEESLADIWRELLGQPQVGVHDDFFALGGHSLHAVQLFSRLRAVFGVEVRFQEFFGRSTVAELAVLMRRARSAPNVEGAIARAPRDRPLPLSFGQERLWFLNRFAPQSRAYNCMYAYRLTGALDVAAIDRSLRALVERHEILRTTYAEIDGRPVQRVDEEGSFRLAVTDLQHLAPAEREAEVRAQLDAEAQRLFDLERGPLFRAGLLRLGPEDQVLWLHFHHLTMDGWSTELAFREVAALYAEFSQGVPAGLPALTVQYADFAAWQRERATDDATAPLLGFWKQALHGAPPLLDLPGDRPRPPVQSFEGAAVTFELPPALTRALRDLGGRQGMTLTMTLLAAYAALLHRHARVDDLVIGMPSANRDRVELERTMGFFVNTLAIRVDLAGDPTVAELLERVRQVCLAAYDHDALPFERLVHELRPARDAGYNPVVQVAFAPQPPAGRSLQLRGLTSQHLAADARKAIFDLSFYSWESAGGVAGIFEYSTDRFERATIERMVGHLTALLAAMAADPARRVSALPMLTGDERRLVATWGAGPAVDADARTALDLFEAQAARTPDALAVTAGARSLTYRQLDRRANHLAHRLRALGVAADTRVGVCMERSPELLVALLAAWKAGAAYVPLDPEGGAERLAHILADAGAPVLLAGPRVELPGYAGRVLRLADDLEGADAAPPRRTGPGDLAYVVYTSGSTGRPKGVLVEHRGLANLVAWHTRRFEVGPAARATLVASPGFDASVWEIWPYLCNGASLAVPAATLRLSPEDLRDWLIGQAITISFQPTAIAEELLRLQWPARCALRVLLTGGDRLRGRPGPGLPFALVNNYGPTEATVVTTSGLVAPLAPGEVAREPALGRPIAGARVLVLDAHGQAVPAGVPGELHIGGVGVARGYLGRPDLTAERFIPDPSAPGARLYRSGDLVRWRDGGELEFLGRLDEQVKIRGVRIEPGEIEAALREHPAVRDVAVVATEDGPATRRLVAYFTRAEVDADPAGDAHEEHVSAWRALYDETYGRERTAVPGFDIVGWNSSYTGAAYDPAVMRTWRDRTVERLLAFRPARVWEIGCGTGLLLLPLAPACATYLGTDFSQRALDAIAPALTPALAHVTLQRREADDFAGVAADSVDLVVLNSIAQYFPHEAYLRRVLVGAVRSVAAGGVVFVGDVRSLPLLAAFRTSVERARANADTPAAAIAERVRRAVAHDEELCVDPAYFFTVGDDLPRVGHVEVWLKRGRGDDEMTRYRYDAALFVGEPPPAVEPACTLAWTDLDDLAALERRLAARDVGSLELLGVPNARVADDARAAAALQEPAPVGETFAALLARTRRPAIEPEALWELGERHGWAVRITWSQGHGPAAMDVLFEADADPQRPRAWHRARPSAARPRESLVHEPPRTRQLGDLAPALRRHLAGRLHEAMIPAAFVQLDALPRTPHGKLDRRALPAPATPQRAEAPASATTDVEATLAAIWRRLLGLDEVGLDDPFFELGGHSLLLAQVRAAIRTQLGRDVPIVELFQHPTIRSLAAHLRGAAEAPARPEAPARREHADDAVAIVGMAGRFPGAADVAAFWANLRAGVESITVADEATLRALGVAATPGLVPASGVLDDAFAFDAELFATSPGDAALMDPQHRVFLECAWAALEHAGHRPTGHPGAVGVFAGCDAPNYWMERIGFRGGPLASEYYRVAGANMADGLTTRTAYKLGLRGPALTVLSACSTSLVAVHLACRSLLAGECELALAGGAAIHPPSRVGHVHEEGSLVSPDGHCRPFDADAAGTVNGSGVAVVVLRRLADALAEGDTIHAVIRGSAVGNDGARKVGYTAPGVDGQAETIARALAAADVDPASVGYVEAHGTGTRLGDPIEVAALTRVFRRHTDAVGVTALGSVKGNVGHLGAAAGVTGLIKATLALQHELVPPTLHFRRPNPELALEQSPFFVPASPLPWPRQATPRRAGVSAFGVGGTNAHVVLEEAPTRTSSTSSRRCQLLTLSARTEAALATSAERLSVHLQATPGLNLADVAHTLRVGRMAMAHRRVLVTKDGRVGFTADGVAAAAPPPVVFMFPGGGSQQLDMGRELYRSEPVYRAALDRCADAFQAELGLDIRALLFPPGDARAAAAEQMLRPRENLAVIFSTEVALAELLQSWAIRPAAVTGHSLGEYAAAHVAGVLSLAGAAALIAERGRIYEALPPDAETLIVRISEAELTPRLGADISLAAVNGPEVCVVSGTRQALRDLEAALVREGRDVTRLAIATAAHSSLVEPFLGRMHERAAALTFEAPRIPIISNLTGRFMTAEEARDPGYWARHLRGTVRFADGLTTLLADPSRVFIEVGPGVTLTKLASRHPHAAARGERIAAPIAGIASNASLDMSDSTRHSQHVFSTIFSGERLVVPTMAQPGVFDDDAEALLAAVGRLWCAGVELDGAALAAGEARKRVPLPTYPFARTRHVYAGPRADGAPPSDRRLALDLARAADELAPRLRRLRDAARVTDDDAALVADLDRVCASQLYAYLFHGTDGRTSFHRDELLARLGVTAKFTRCADFFLRSLEQEGALRRDGDAIELLPGARELAEPDVLARRFAARHPDAAPLLALAEHCGAHYGPALRGEIDNTAVLHPDGSYALVRPAEELLLRTSHPEVYIRMVRDLVLRAVRSAGGAPLRILEFGGGQGRLTWELAPLLDGLDVEYWFTDISRYFTLKAEERAREEALDFMRFSRLDLDEDPIHQGYPRGYFDIILGLDALHVARDLAHSLAGLRHVLHENGLLVAVEVTRLATWHTALWGLEEGWWSSTDTDLRPDSPVLPAAGWQALFAAQGFRCARVLPEEEDERAATDHVLIAAQAHPAGLAPTLGHPAELRPGTRASAPGRAATPPRSDQERAIAALWQQALGLPCEDVHANFFALGGDSLIAVGLLTRLRAAFAVRFDSHALLERPTIAQLSEWIDEQRRAAAGPQVEVAPADNLVQLRGGGTAQPLFLVHAVGGHVYSYAELAGHLQLDQAVFGLRAFAAEERKARAGSIEAIARAYLERLRAVQPEGPYRIAGWSFGGAVAFEIASQLRAAGQSVLPLLIDSPAPTHFRDVAAAVEARAFRVFSAELGGAELDPAETAALEALPPEARISALFARIQQSHAAPDIVDVRQLEELLMLLSDNIRIWCRYEPRPYPGPLLQFRARDPASFLVERERALTGALGWEPYAAGTEAHEIPGDHFSIMKGDNVARLAAAMRPYLQR</sequence>
<dbReference type="InterPro" id="IPR014030">
    <property type="entry name" value="Ketoacyl_synth_N"/>
</dbReference>
<dbReference type="GO" id="GO:0005829">
    <property type="term" value="C:cytosol"/>
    <property type="evidence" value="ECO:0007669"/>
    <property type="project" value="TreeGrafter"/>
</dbReference>
<dbReference type="GO" id="GO:0009403">
    <property type="term" value="P:toxin biosynthetic process"/>
    <property type="evidence" value="ECO:0007669"/>
    <property type="project" value="UniProtKB-ARBA"/>
</dbReference>
<dbReference type="GO" id="GO:0031177">
    <property type="term" value="F:phosphopantetheine binding"/>
    <property type="evidence" value="ECO:0007669"/>
    <property type="project" value="InterPro"/>
</dbReference>
<dbReference type="Pfam" id="PF00668">
    <property type="entry name" value="Condensation"/>
    <property type="match status" value="2"/>
</dbReference>
<feature type="region of interest" description="Disordered" evidence="7">
    <location>
        <begin position="2328"/>
        <end position="2349"/>
    </location>
</feature>
<dbReference type="SUPFAM" id="SSF52151">
    <property type="entry name" value="FabD/lysophospholipase-like"/>
    <property type="match status" value="1"/>
</dbReference>
<dbReference type="InterPro" id="IPR001031">
    <property type="entry name" value="Thioesterase"/>
</dbReference>
<keyword evidence="5" id="KW-0677">Repeat</keyword>
<dbReference type="Gene3D" id="3.30.70.250">
    <property type="entry name" value="Malonyl-CoA ACP transacylase, ACP-binding"/>
    <property type="match status" value="1"/>
</dbReference>
<dbReference type="InterPro" id="IPR006162">
    <property type="entry name" value="Ppantetheine_attach_site"/>
</dbReference>
<dbReference type="InterPro" id="IPR020845">
    <property type="entry name" value="AMP-binding_CS"/>
</dbReference>
<keyword evidence="4" id="KW-0808">Transferase</keyword>
<organism evidence="10 11">
    <name type="scientific">Nannocystis exedens</name>
    <dbReference type="NCBI Taxonomy" id="54"/>
    <lineage>
        <taxon>Bacteria</taxon>
        <taxon>Pseudomonadati</taxon>
        <taxon>Myxococcota</taxon>
        <taxon>Polyangia</taxon>
        <taxon>Nannocystales</taxon>
        <taxon>Nannocystaceae</taxon>
        <taxon>Nannocystis</taxon>
    </lineage>
</organism>
<dbReference type="InterPro" id="IPR032821">
    <property type="entry name" value="PKS_assoc"/>
</dbReference>
<dbReference type="InterPro" id="IPR013217">
    <property type="entry name" value="Methyltransf_12"/>
</dbReference>
<evidence type="ECO:0000256" key="2">
    <source>
        <dbReference type="ARBA" id="ARBA00022450"/>
    </source>
</evidence>
<evidence type="ECO:0000313" key="11">
    <source>
        <dbReference type="Proteomes" id="UP000199400"/>
    </source>
</evidence>
<dbReference type="FunFam" id="3.40.50.980:FF:000001">
    <property type="entry name" value="Non-ribosomal peptide synthetase"/>
    <property type="match status" value="2"/>
</dbReference>
<dbReference type="SMART" id="SM00823">
    <property type="entry name" value="PKS_PP"/>
    <property type="match status" value="3"/>
</dbReference>
<feature type="region of interest" description="Disordered" evidence="7">
    <location>
        <begin position="2391"/>
        <end position="2415"/>
    </location>
</feature>
<dbReference type="Gene3D" id="3.30.559.30">
    <property type="entry name" value="Nonribosomal peptide synthetase, condensation domain"/>
    <property type="match status" value="2"/>
</dbReference>
<dbReference type="PANTHER" id="PTHR45527">
    <property type="entry name" value="NONRIBOSOMAL PEPTIDE SYNTHETASE"/>
    <property type="match status" value="1"/>
</dbReference>
<dbReference type="InterPro" id="IPR001227">
    <property type="entry name" value="Ac_transferase_dom_sf"/>
</dbReference>
<evidence type="ECO:0000256" key="4">
    <source>
        <dbReference type="ARBA" id="ARBA00022679"/>
    </source>
</evidence>
<dbReference type="Gene3D" id="3.40.50.150">
    <property type="entry name" value="Vaccinia Virus protein VP39"/>
    <property type="match status" value="2"/>
</dbReference>
<evidence type="ECO:0000256" key="3">
    <source>
        <dbReference type="ARBA" id="ARBA00022553"/>
    </source>
</evidence>
<dbReference type="PROSITE" id="PS52004">
    <property type="entry name" value="KS3_2"/>
    <property type="match status" value="1"/>
</dbReference>
<comment type="similarity">
    <text evidence="6">In the C-terminal section; belongs to the NRP synthetase family.</text>
</comment>
<feature type="domain" description="Carrier" evidence="8">
    <location>
        <begin position="3824"/>
        <end position="3899"/>
    </location>
</feature>
<dbReference type="Pfam" id="PF00501">
    <property type="entry name" value="AMP-binding"/>
    <property type="match status" value="2"/>
</dbReference>
<dbReference type="SMART" id="SM00827">
    <property type="entry name" value="PKS_AT"/>
    <property type="match status" value="1"/>
</dbReference>
<dbReference type="InterPro" id="IPR023213">
    <property type="entry name" value="CAT-like_dom_sf"/>
</dbReference>
<evidence type="ECO:0000313" key="10">
    <source>
        <dbReference type="EMBL" id="SFE86454.1"/>
    </source>
</evidence>
<dbReference type="Pfam" id="PF00109">
    <property type="entry name" value="ketoacyl-synt"/>
    <property type="match status" value="1"/>
</dbReference>
<reference evidence="11" key="1">
    <citation type="submission" date="2016-10" db="EMBL/GenBank/DDBJ databases">
        <authorList>
            <person name="Varghese N."/>
            <person name="Submissions S."/>
        </authorList>
    </citation>
    <scope>NUCLEOTIDE SEQUENCE [LARGE SCALE GENOMIC DNA]</scope>
    <source>
        <strain evidence="11">ATCC 25963</strain>
    </source>
</reference>
<dbReference type="InterPro" id="IPR014043">
    <property type="entry name" value="Acyl_transferase_dom"/>
</dbReference>
<dbReference type="SUPFAM" id="SSF53474">
    <property type="entry name" value="alpha/beta-Hydrolases"/>
    <property type="match status" value="1"/>
</dbReference>
<dbReference type="FunFam" id="3.40.50.12780:FF:000012">
    <property type="entry name" value="Non-ribosomal peptide synthetase"/>
    <property type="match status" value="1"/>
</dbReference>
<feature type="domain" description="Ketosynthase family 3 (KS3)" evidence="9">
    <location>
        <begin position="2504"/>
        <end position="2926"/>
    </location>
</feature>
<dbReference type="Pfam" id="PF00550">
    <property type="entry name" value="PP-binding"/>
    <property type="match status" value="3"/>
</dbReference>
<dbReference type="Gene3D" id="3.40.47.10">
    <property type="match status" value="1"/>
</dbReference>
<keyword evidence="3" id="KW-0597">Phosphoprotein</keyword>
<dbReference type="CDD" id="cd19531">
    <property type="entry name" value="LCL_NRPS-like"/>
    <property type="match status" value="2"/>
</dbReference>
<feature type="domain" description="Carrier" evidence="8">
    <location>
        <begin position="2413"/>
        <end position="2488"/>
    </location>
</feature>
<keyword evidence="11" id="KW-1185">Reference proteome</keyword>
<dbReference type="InterPro" id="IPR020841">
    <property type="entry name" value="PKS_Beta-ketoAc_synthase_dom"/>
</dbReference>
<dbReference type="Gene3D" id="3.40.50.980">
    <property type="match status" value="4"/>
</dbReference>
<dbReference type="SMART" id="SM00825">
    <property type="entry name" value="PKS_KS"/>
    <property type="match status" value="1"/>
</dbReference>
<dbReference type="InterPro" id="IPR020802">
    <property type="entry name" value="TesA-like"/>
</dbReference>
<dbReference type="Pfam" id="PF13193">
    <property type="entry name" value="AMP-binding_C"/>
    <property type="match status" value="1"/>
</dbReference>
<protein>
    <submittedName>
        <fullName evidence="10">Amino acid adenylation domain-containing protein</fullName>
    </submittedName>
</protein>
<dbReference type="GO" id="GO:0004315">
    <property type="term" value="F:3-oxoacyl-[acyl-carrier-protein] synthase activity"/>
    <property type="evidence" value="ECO:0007669"/>
    <property type="project" value="InterPro"/>
</dbReference>
<feature type="region of interest" description="Disordered" evidence="7">
    <location>
        <begin position="3803"/>
        <end position="3825"/>
    </location>
</feature>
<evidence type="ECO:0000259" key="9">
    <source>
        <dbReference type="PROSITE" id="PS52004"/>
    </source>
</evidence>
<dbReference type="Gene3D" id="3.30.300.30">
    <property type="match status" value="3"/>
</dbReference>
<dbReference type="Pfam" id="PF08242">
    <property type="entry name" value="Methyltransf_12"/>
    <property type="match status" value="2"/>
</dbReference>
<dbReference type="Proteomes" id="UP000199400">
    <property type="component" value="Unassembled WGS sequence"/>
</dbReference>
<dbReference type="GO" id="GO:0043041">
    <property type="term" value="P:amino acid activation for nonribosomal peptide biosynthetic process"/>
    <property type="evidence" value="ECO:0007669"/>
    <property type="project" value="TreeGrafter"/>
</dbReference>
<evidence type="ECO:0000256" key="6">
    <source>
        <dbReference type="ARBA" id="ARBA00029443"/>
    </source>
</evidence>
<dbReference type="FunFam" id="2.30.38.10:FF:000001">
    <property type="entry name" value="Non-ribosomal peptide synthetase PvdI"/>
    <property type="match status" value="1"/>
</dbReference>
<dbReference type="InterPro" id="IPR029063">
    <property type="entry name" value="SAM-dependent_MTases_sf"/>
</dbReference>
<evidence type="ECO:0000256" key="5">
    <source>
        <dbReference type="ARBA" id="ARBA00022737"/>
    </source>
</evidence>
<dbReference type="InterPro" id="IPR014031">
    <property type="entry name" value="Ketoacyl_synth_C"/>
</dbReference>
<dbReference type="CDD" id="cd05930">
    <property type="entry name" value="A_NRPS"/>
    <property type="match status" value="2"/>
</dbReference>
<comment type="cofactor">
    <cofactor evidence="1">
        <name>pantetheine 4'-phosphate</name>
        <dbReference type="ChEBI" id="CHEBI:47942"/>
    </cofactor>
</comment>
<dbReference type="InterPro" id="IPR045851">
    <property type="entry name" value="AMP-bd_C_sf"/>
</dbReference>
<dbReference type="STRING" id="54.SAMN02745121_05853"/>
<dbReference type="PANTHER" id="PTHR45527:SF1">
    <property type="entry name" value="FATTY ACID SYNTHASE"/>
    <property type="match status" value="1"/>
</dbReference>
<dbReference type="EMBL" id="FOMX01000021">
    <property type="protein sequence ID" value="SFE86454.1"/>
    <property type="molecule type" value="Genomic_DNA"/>
</dbReference>
<dbReference type="NCBIfam" id="TIGR01733">
    <property type="entry name" value="AA-adenyl-dom"/>
    <property type="match status" value="2"/>
</dbReference>
<dbReference type="InterPro" id="IPR036736">
    <property type="entry name" value="ACP-like_sf"/>
</dbReference>
<dbReference type="CDD" id="cd00833">
    <property type="entry name" value="PKS"/>
    <property type="match status" value="1"/>
</dbReference>
<accession>A0A1I2E0N8</accession>
<keyword evidence="2" id="KW-0596">Phosphopantetheine</keyword>
<proteinExistence type="inferred from homology"/>
<dbReference type="SMART" id="SM00824">
    <property type="entry name" value="PKS_TE"/>
    <property type="match status" value="1"/>
</dbReference>
<feature type="domain" description="Carrier" evidence="8">
    <location>
        <begin position="959"/>
        <end position="1034"/>
    </location>
</feature>
<dbReference type="PROSITE" id="PS00012">
    <property type="entry name" value="PHOSPHOPANTETHEINE"/>
    <property type="match status" value="2"/>
</dbReference>
<dbReference type="PROSITE" id="PS00455">
    <property type="entry name" value="AMP_BINDING"/>
    <property type="match status" value="1"/>
</dbReference>
<dbReference type="Gene3D" id="3.40.50.1820">
    <property type="entry name" value="alpha/beta hydrolase"/>
    <property type="match status" value="1"/>
</dbReference>
<dbReference type="SUPFAM" id="SSF53335">
    <property type="entry name" value="S-adenosyl-L-methionine-dependent methyltransferases"/>
    <property type="match status" value="2"/>
</dbReference>
<dbReference type="SUPFAM" id="SSF52777">
    <property type="entry name" value="CoA-dependent acyltransferases"/>
    <property type="match status" value="4"/>
</dbReference>
<dbReference type="Gene3D" id="2.30.38.10">
    <property type="entry name" value="Luciferase, Domain 3"/>
    <property type="match status" value="2"/>
</dbReference>
<dbReference type="Pfam" id="PF00975">
    <property type="entry name" value="Thioesterase"/>
    <property type="match status" value="1"/>
</dbReference>
<dbReference type="InterPro" id="IPR010071">
    <property type="entry name" value="AA_adenyl_dom"/>
</dbReference>
<evidence type="ECO:0000256" key="1">
    <source>
        <dbReference type="ARBA" id="ARBA00001957"/>
    </source>
</evidence>
<dbReference type="CDD" id="cd02440">
    <property type="entry name" value="AdoMet_MTases"/>
    <property type="match status" value="1"/>
</dbReference>
<evidence type="ECO:0000259" key="8">
    <source>
        <dbReference type="PROSITE" id="PS50075"/>
    </source>
</evidence>
<dbReference type="SUPFAM" id="SSF47336">
    <property type="entry name" value="ACP-like"/>
    <property type="match status" value="3"/>
</dbReference>
<gene>
    <name evidence="10" type="ORF">SAMN02745121_05853</name>
</gene>
<dbReference type="Pfam" id="PF02801">
    <property type="entry name" value="Ketoacyl-synt_C"/>
    <property type="match status" value="1"/>
</dbReference>
<dbReference type="InterPro" id="IPR029058">
    <property type="entry name" value="AB_hydrolase_fold"/>
</dbReference>
<dbReference type="FunFam" id="3.30.300.30:FF:000010">
    <property type="entry name" value="Enterobactin synthetase component F"/>
    <property type="match status" value="1"/>
</dbReference>
<dbReference type="Gene3D" id="1.10.1200.10">
    <property type="entry name" value="ACP-like"/>
    <property type="match status" value="3"/>
</dbReference>
<dbReference type="Pfam" id="PF00698">
    <property type="entry name" value="Acyl_transf_1"/>
    <property type="match status" value="1"/>
</dbReference>
<dbReference type="InterPro" id="IPR025110">
    <property type="entry name" value="AMP-bd_C"/>
</dbReference>
<dbReference type="InterPro" id="IPR016035">
    <property type="entry name" value="Acyl_Trfase/lysoPLipase"/>
</dbReference>
<dbReference type="InterPro" id="IPR018201">
    <property type="entry name" value="Ketoacyl_synth_AS"/>
</dbReference>
<dbReference type="FunFam" id="1.10.1200.10:FF:000016">
    <property type="entry name" value="Non-ribosomal peptide synthase"/>
    <property type="match status" value="2"/>
</dbReference>
<dbReference type="Gene3D" id="3.30.559.10">
    <property type="entry name" value="Chloramphenicol acetyltransferase-like domain"/>
    <property type="match status" value="2"/>
</dbReference>
<dbReference type="Gene3D" id="3.30.70.3290">
    <property type="match status" value="1"/>
</dbReference>